<dbReference type="InParanoid" id="A0A0Q9XS97"/>
<dbReference type="GO" id="GO:0005634">
    <property type="term" value="C:nucleus"/>
    <property type="evidence" value="ECO:0007669"/>
    <property type="project" value="UniProtKB-SubCell"/>
</dbReference>
<dbReference type="PROSITE" id="PS51253">
    <property type="entry name" value="HTH_CENPB"/>
    <property type="match status" value="1"/>
</dbReference>
<dbReference type="InterPro" id="IPR006600">
    <property type="entry name" value="HTH_CenpB_DNA-bd_dom"/>
</dbReference>
<keyword evidence="5" id="KW-1185">Reference proteome</keyword>
<dbReference type="Gene3D" id="1.10.10.60">
    <property type="entry name" value="Homeodomain-like"/>
    <property type="match status" value="1"/>
</dbReference>
<comment type="subcellular location">
    <subcellularLocation>
        <location evidence="1">Nucleus</location>
    </subcellularLocation>
</comment>
<dbReference type="AlphaFoldDB" id="A0A0Q9XS97"/>
<keyword evidence="2" id="KW-0238">DNA-binding</keyword>
<name>A0A0Q9XS97_DROMO</name>
<evidence type="ECO:0000313" key="5">
    <source>
        <dbReference type="Proteomes" id="UP000009192"/>
    </source>
</evidence>
<feature type="domain" description="HTH CENPB-type" evidence="3">
    <location>
        <begin position="1"/>
        <end position="46"/>
    </location>
</feature>
<evidence type="ECO:0000313" key="4">
    <source>
        <dbReference type="EMBL" id="KRG07822.1"/>
    </source>
</evidence>
<dbReference type="PANTHER" id="PTHR19303">
    <property type="entry name" value="TRANSPOSON"/>
    <property type="match status" value="1"/>
</dbReference>
<dbReference type="Pfam" id="PF03221">
    <property type="entry name" value="HTH_Tnp_Tc5"/>
    <property type="match status" value="1"/>
</dbReference>
<proteinExistence type="predicted"/>
<reference evidence="4 5" key="1">
    <citation type="journal article" date="2007" name="Nature">
        <title>Evolution of genes and genomes on the Drosophila phylogeny.</title>
        <authorList>
            <consortium name="Drosophila 12 Genomes Consortium"/>
            <person name="Clark A.G."/>
            <person name="Eisen M.B."/>
            <person name="Smith D.R."/>
            <person name="Bergman C.M."/>
            <person name="Oliver B."/>
            <person name="Markow T.A."/>
            <person name="Kaufman T.C."/>
            <person name="Kellis M."/>
            <person name="Gelbart W."/>
            <person name="Iyer V.N."/>
            <person name="Pollard D.A."/>
            <person name="Sackton T.B."/>
            <person name="Larracuente A.M."/>
            <person name="Singh N.D."/>
            <person name="Abad J.P."/>
            <person name="Abt D.N."/>
            <person name="Adryan B."/>
            <person name="Aguade M."/>
            <person name="Akashi H."/>
            <person name="Anderson W.W."/>
            <person name="Aquadro C.F."/>
            <person name="Ardell D.H."/>
            <person name="Arguello R."/>
            <person name="Artieri C.G."/>
            <person name="Barbash D.A."/>
            <person name="Barker D."/>
            <person name="Barsanti P."/>
            <person name="Batterham P."/>
            <person name="Batzoglou S."/>
            <person name="Begun D."/>
            <person name="Bhutkar A."/>
            <person name="Blanco E."/>
            <person name="Bosak S.A."/>
            <person name="Bradley R.K."/>
            <person name="Brand A.D."/>
            <person name="Brent M.R."/>
            <person name="Brooks A.N."/>
            <person name="Brown R.H."/>
            <person name="Butlin R.K."/>
            <person name="Caggese C."/>
            <person name="Calvi B.R."/>
            <person name="Bernardo de Carvalho A."/>
            <person name="Caspi A."/>
            <person name="Castrezana S."/>
            <person name="Celniker S.E."/>
            <person name="Chang J.L."/>
            <person name="Chapple C."/>
            <person name="Chatterji S."/>
            <person name="Chinwalla A."/>
            <person name="Civetta A."/>
            <person name="Clifton S.W."/>
            <person name="Comeron J.M."/>
            <person name="Costello J.C."/>
            <person name="Coyne J.A."/>
            <person name="Daub J."/>
            <person name="David R.G."/>
            <person name="Delcher A.L."/>
            <person name="Delehaunty K."/>
            <person name="Do C.B."/>
            <person name="Ebling H."/>
            <person name="Edwards K."/>
            <person name="Eickbush T."/>
            <person name="Evans J.D."/>
            <person name="Filipski A."/>
            <person name="Findeiss S."/>
            <person name="Freyhult E."/>
            <person name="Fulton L."/>
            <person name="Fulton R."/>
            <person name="Garcia A.C."/>
            <person name="Gardiner A."/>
            <person name="Garfield D.A."/>
            <person name="Garvin B.E."/>
            <person name="Gibson G."/>
            <person name="Gilbert D."/>
            <person name="Gnerre S."/>
            <person name="Godfrey J."/>
            <person name="Good R."/>
            <person name="Gotea V."/>
            <person name="Gravely B."/>
            <person name="Greenberg A.J."/>
            <person name="Griffiths-Jones S."/>
            <person name="Gross S."/>
            <person name="Guigo R."/>
            <person name="Gustafson E.A."/>
            <person name="Haerty W."/>
            <person name="Hahn M.W."/>
            <person name="Halligan D.L."/>
            <person name="Halpern A.L."/>
            <person name="Halter G.M."/>
            <person name="Han M.V."/>
            <person name="Heger A."/>
            <person name="Hillier L."/>
            <person name="Hinrichs A.S."/>
            <person name="Holmes I."/>
            <person name="Hoskins R.A."/>
            <person name="Hubisz M.J."/>
            <person name="Hultmark D."/>
            <person name="Huntley M.A."/>
            <person name="Jaffe D.B."/>
            <person name="Jagadeeshan S."/>
            <person name="Jeck W.R."/>
            <person name="Johnson J."/>
            <person name="Jones C.D."/>
            <person name="Jordan W.C."/>
            <person name="Karpen G.H."/>
            <person name="Kataoka E."/>
            <person name="Keightley P.D."/>
            <person name="Kheradpour P."/>
            <person name="Kirkness E.F."/>
            <person name="Koerich L.B."/>
            <person name="Kristiansen K."/>
            <person name="Kudrna D."/>
            <person name="Kulathinal R.J."/>
            <person name="Kumar S."/>
            <person name="Kwok R."/>
            <person name="Lander E."/>
            <person name="Langley C.H."/>
            <person name="Lapoint R."/>
            <person name="Lazzaro B.P."/>
            <person name="Lee S.J."/>
            <person name="Levesque L."/>
            <person name="Li R."/>
            <person name="Lin C.F."/>
            <person name="Lin M.F."/>
            <person name="Lindblad-Toh K."/>
            <person name="Llopart A."/>
            <person name="Long M."/>
            <person name="Low L."/>
            <person name="Lozovsky E."/>
            <person name="Lu J."/>
            <person name="Luo M."/>
            <person name="Machado C.A."/>
            <person name="Makalowski W."/>
            <person name="Marzo M."/>
            <person name="Matsuda M."/>
            <person name="Matzkin L."/>
            <person name="McAllister B."/>
            <person name="McBride C.S."/>
            <person name="McKernan B."/>
            <person name="McKernan K."/>
            <person name="Mendez-Lago M."/>
            <person name="Minx P."/>
            <person name="Mollenhauer M.U."/>
            <person name="Montooth K."/>
            <person name="Mount S.M."/>
            <person name="Mu X."/>
            <person name="Myers E."/>
            <person name="Negre B."/>
            <person name="Newfeld S."/>
            <person name="Nielsen R."/>
            <person name="Noor M.A."/>
            <person name="O'Grady P."/>
            <person name="Pachter L."/>
            <person name="Papaceit M."/>
            <person name="Parisi M.J."/>
            <person name="Parisi M."/>
            <person name="Parts L."/>
            <person name="Pedersen J.S."/>
            <person name="Pesole G."/>
            <person name="Phillippy A.M."/>
            <person name="Ponting C.P."/>
            <person name="Pop M."/>
            <person name="Porcelli D."/>
            <person name="Powell J.R."/>
            <person name="Prohaska S."/>
            <person name="Pruitt K."/>
            <person name="Puig M."/>
            <person name="Quesneville H."/>
            <person name="Ram K.R."/>
            <person name="Rand D."/>
            <person name="Rasmussen M.D."/>
            <person name="Reed L.K."/>
            <person name="Reenan R."/>
            <person name="Reily A."/>
            <person name="Remington K.A."/>
            <person name="Rieger T.T."/>
            <person name="Ritchie M.G."/>
            <person name="Robin C."/>
            <person name="Rogers Y.H."/>
            <person name="Rohde C."/>
            <person name="Rozas J."/>
            <person name="Rubenfield M.J."/>
            <person name="Ruiz A."/>
            <person name="Russo S."/>
            <person name="Salzberg S.L."/>
            <person name="Sanchez-Gracia A."/>
            <person name="Saranga D.J."/>
            <person name="Sato H."/>
            <person name="Schaeffer S.W."/>
            <person name="Schatz M.C."/>
            <person name="Schlenke T."/>
            <person name="Schwartz R."/>
            <person name="Segarra C."/>
            <person name="Singh R.S."/>
            <person name="Sirot L."/>
            <person name="Sirota M."/>
            <person name="Sisneros N.B."/>
            <person name="Smith C.D."/>
            <person name="Smith T.F."/>
            <person name="Spieth J."/>
            <person name="Stage D.E."/>
            <person name="Stark A."/>
            <person name="Stephan W."/>
            <person name="Strausberg R.L."/>
            <person name="Strempel S."/>
            <person name="Sturgill D."/>
            <person name="Sutton G."/>
            <person name="Sutton G.G."/>
            <person name="Tao W."/>
            <person name="Teichmann S."/>
            <person name="Tobari Y.N."/>
            <person name="Tomimura Y."/>
            <person name="Tsolas J.M."/>
            <person name="Valente V.L."/>
            <person name="Venter E."/>
            <person name="Venter J.C."/>
            <person name="Vicario S."/>
            <person name="Vieira F.G."/>
            <person name="Vilella A.J."/>
            <person name="Villasante A."/>
            <person name="Walenz B."/>
            <person name="Wang J."/>
            <person name="Wasserman M."/>
            <person name="Watts T."/>
            <person name="Wilson D."/>
            <person name="Wilson R.K."/>
            <person name="Wing R.A."/>
            <person name="Wolfner M.F."/>
            <person name="Wong A."/>
            <person name="Wong G.K."/>
            <person name="Wu C.I."/>
            <person name="Wu G."/>
            <person name="Yamamoto D."/>
            <person name="Yang H.P."/>
            <person name="Yang S.P."/>
            <person name="Yorke J.A."/>
            <person name="Yoshida K."/>
            <person name="Zdobnov E."/>
            <person name="Zhang P."/>
            <person name="Zhang Y."/>
            <person name="Zimin A.V."/>
            <person name="Baldwin J."/>
            <person name="Abdouelleil A."/>
            <person name="Abdulkadir J."/>
            <person name="Abebe A."/>
            <person name="Abera B."/>
            <person name="Abreu J."/>
            <person name="Acer S.C."/>
            <person name="Aftuck L."/>
            <person name="Alexander A."/>
            <person name="An P."/>
            <person name="Anderson E."/>
            <person name="Anderson S."/>
            <person name="Arachi H."/>
            <person name="Azer M."/>
            <person name="Bachantsang P."/>
            <person name="Barry A."/>
            <person name="Bayul T."/>
            <person name="Berlin A."/>
            <person name="Bessette D."/>
            <person name="Bloom T."/>
            <person name="Blye J."/>
            <person name="Boguslavskiy L."/>
            <person name="Bonnet C."/>
            <person name="Boukhgalter B."/>
            <person name="Bourzgui I."/>
            <person name="Brown A."/>
            <person name="Cahill P."/>
            <person name="Channer S."/>
            <person name="Cheshatsang Y."/>
            <person name="Chuda L."/>
            <person name="Citroen M."/>
            <person name="Collymore A."/>
            <person name="Cooke P."/>
            <person name="Costello M."/>
            <person name="D'Aco K."/>
            <person name="Daza R."/>
            <person name="De Haan G."/>
            <person name="DeGray S."/>
            <person name="DeMaso C."/>
            <person name="Dhargay N."/>
            <person name="Dooley K."/>
            <person name="Dooley E."/>
            <person name="Doricent M."/>
            <person name="Dorje P."/>
            <person name="Dorjee K."/>
            <person name="Dupes A."/>
            <person name="Elong R."/>
            <person name="Falk J."/>
            <person name="Farina A."/>
            <person name="Faro S."/>
            <person name="Ferguson D."/>
            <person name="Fisher S."/>
            <person name="Foley C.D."/>
            <person name="Franke A."/>
            <person name="Friedrich D."/>
            <person name="Gadbois L."/>
            <person name="Gearin G."/>
            <person name="Gearin C.R."/>
            <person name="Giannoukos G."/>
            <person name="Goode T."/>
            <person name="Graham J."/>
            <person name="Grandbois E."/>
            <person name="Grewal S."/>
            <person name="Gyaltsen K."/>
            <person name="Hafez N."/>
            <person name="Hagos B."/>
            <person name="Hall J."/>
            <person name="Henson C."/>
            <person name="Hollinger A."/>
            <person name="Honan T."/>
            <person name="Huard M.D."/>
            <person name="Hughes L."/>
            <person name="Hurhula B."/>
            <person name="Husby M.E."/>
            <person name="Kamat A."/>
            <person name="Kanga B."/>
            <person name="Kashin S."/>
            <person name="Khazanovich D."/>
            <person name="Kisner P."/>
            <person name="Lance K."/>
            <person name="Lara M."/>
            <person name="Lee W."/>
            <person name="Lennon N."/>
            <person name="Letendre F."/>
            <person name="LeVine R."/>
            <person name="Lipovsky A."/>
            <person name="Liu X."/>
            <person name="Liu J."/>
            <person name="Liu S."/>
            <person name="Lokyitsang T."/>
            <person name="Lokyitsang Y."/>
            <person name="Lubonja R."/>
            <person name="Lui A."/>
            <person name="MacDonald P."/>
            <person name="Magnisalis V."/>
            <person name="Maru K."/>
            <person name="Matthews C."/>
            <person name="McCusker W."/>
            <person name="McDonough S."/>
            <person name="Mehta T."/>
            <person name="Meldrim J."/>
            <person name="Meneus L."/>
            <person name="Mihai O."/>
            <person name="Mihalev A."/>
            <person name="Mihova T."/>
            <person name="Mittelman R."/>
            <person name="Mlenga V."/>
            <person name="Montmayeur A."/>
            <person name="Mulrain L."/>
            <person name="Navidi A."/>
            <person name="Naylor J."/>
            <person name="Negash T."/>
            <person name="Nguyen T."/>
            <person name="Nguyen N."/>
            <person name="Nicol R."/>
            <person name="Norbu C."/>
            <person name="Norbu N."/>
            <person name="Novod N."/>
            <person name="O'Neill B."/>
            <person name="Osman S."/>
            <person name="Markiewicz E."/>
            <person name="Oyono O.L."/>
            <person name="Patti C."/>
            <person name="Phunkhang P."/>
            <person name="Pierre F."/>
            <person name="Priest M."/>
            <person name="Raghuraman S."/>
            <person name="Rege F."/>
            <person name="Reyes R."/>
            <person name="Rise C."/>
            <person name="Rogov P."/>
            <person name="Ross K."/>
            <person name="Ryan E."/>
            <person name="Settipalli S."/>
            <person name="Shea T."/>
            <person name="Sherpa N."/>
            <person name="Shi L."/>
            <person name="Shih D."/>
            <person name="Sparrow T."/>
            <person name="Spaulding J."/>
            <person name="Stalker J."/>
            <person name="Stange-Thomann N."/>
            <person name="Stavropoulos S."/>
            <person name="Stone C."/>
            <person name="Strader C."/>
            <person name="Tesfaye S."/>
            <person name="Thomson T."/>
            <person name="Thoulutsang Y."/>
            <person name="Thoulutsang D."/>
            <person name="Topham K."/>
            <person name="Topping I."/>
            <person name="Tsamla T."/>
            <person name="Vassiliev H."/>
            <person name="Vo A."/>
            <person name="Wangchuk T."/>
            <person name="Wangdi T."/>
            <person name="Weiand M."/>
            <person name="Wilkinson J."/>
            <person name="Wilson A."/>
            <person name="Yadav S."/>
            <person name="Young G."/>
            <person name="Yu Q."/>
            <person name="Zembek L."/>
            <person name="Zhong D."/>
            <person name="Zimmer A."/>
            <person name="Zwirko Z."/>
            <person name="Jaffe D.B."/>
            <person name="Alvarez P."/>
            <person name="Brockman W."/>
            <person name="Butler J."/>
            <person name="Chin C."/>
            <person name="Gnerre S."/>
            <person name="Grabherr M."/>
            <person name="Kleber M."/>
            <person name="Mauceli E."/>
            <person name="MacCallum I."/>
        </authorList>
    </citation>
    <scope>NUCLEOTIDE SEQUENCE [LARGE SCALE GENOMIC DNA]</scope>
    <source>
        <strain evidence="5">Tucson 15081-1352.22</strain>
    </source>
</reference>
<evidence type="ECO:0000256" key="1">
    <source>
        <dbReference type="ARBA" id="ARBA00004123"/>
    </source>
</evidence>
<dbReference type="GO" id="GO:0003677">
    <property type="term" value="F:DNA binding"/>
    <property type="evidence" value="ECO:0007669"/>
    <property type="project" value="UniProtKB-KW"/>
</dbReference>
<dbReference type="InterPro" id="IPR009057">
    <property type="entry name" value="Homeodomain-like_sf"/>
</dbReference>
<dbReference type="SUPFAM" id="SSF46689">
    <property type="entry name" value="Homeodomain-like"/>
    <property type="match status" value="1"/>
</dbReference>
<dbReference type="PANTHER" id="PTHR19303:SF73">
    <property type="entry name" value="PROTEIN PDC2"/>
    <property type="match status" value="1"/>
</dbReference>
<dbReference type="KEGG" id="dmo:Dmoj_GI25705"/>
<feature type="non-terminal residue" evidence="4">
    <location>
        <position position="1"/>
    </location>
</feature>
<dbReference type="SMART" id="SM00674">
    <property type="entry name" value="CENPB"/>
    <property type="match status" value="1"/>
</dbReference>
<dbReference type="Proteomes" id="UP000009192">
    <property type="component" value="Unassembled WGS sequence"/>
</dbReference>
<evidence type="ECO:0000259" key="3">
    <source>
        <dbReference type="PROSITE" id="PS51253"/>
    </source>
</evidence>
<organism evidence="4 5">
    <name type="scientific">Drosophila mojavensis</name>
    <name type="common">Fruit fly</name>
    <dbReference type="NCBI Taxonomy" id="7230"/>
    <lineage>
        <taxon>Eukaryota</taxon>
        <taxon>Metazoa</taxon>
        <taxon>Ecdysozoa</taxon>
        <taxon>Arthropoda</taxon>
        <taxon>Hexapoda</taxon>
        <taxon>Insecta</taxon>
        <taxon>Pterygota</taxon>
        <taxon>Neoptera</taxon>
        <taxon>Endopterygota</taxon>
        <taxon>Diptera</taxon>
        <taxon>Brachycera</taxon>
        <taxon>Muscomorpha</taxon>
        <taxon>Ephydroidea</taxon>
        <taxon>Drosophilidae</taxon>
        <taxon>Drosophila</taxon>
    </lineage>
</organism>
<accession>A0A0Q9XS97</accession>
<dbReference type="InterPro" id="IPR050863">
    <property type="entry name" value="CenT-Element_Derived"/>
</dbReference>
<gene>
    <name evidence="4" type="primary">Dmoj\GI25705</name>
    <name evidence="4" type="ORF">Dmoj_GI25705</name>
</gene>
<protein>
    <recommendedName>
        <fullName evidence="3">HTH CENPB-type domain-containing protein</fullName>
    </recommendedName>
</protein>
<sequence length="65" mass="7371">KNIPIGGEILKEKALFFAKALNVNDFKASSGWVDRFKNRHNIAFKKLCVESSDANQQILPLRALR</sequence>
<dbReference type="EMBL" id="CH933895">
    <property type="protein sequence ID" value="KRG07822.1"/>
    <property type="molecule type" value="Genomic_DNA"/>
</dbReference>
<evidence type="ECO:0000256" key="2">
    <source>
        <dbReference type="ARBA" id="ARBA00023125"/>
    </source>
</evidence>